<evidence type="ECO:0000313" key="5">
    <source>
        <dbReference type="Proteomes" id="UP000187013"/>
    </source>
</evidence>
<feature type="compositionally biased region" description="Acidic residues" evidence="3">
    <location>
        <begin position="364"/>
        <end position="380"/>
    </location>
</feature>
<dbReference type="Gene3D" id="1.25.40.10">
    <property type="entry name" value="Tetratricopeptide repeat domain"/>
    <property type="match status" value="1"/>
</dbReference>
<proteinExistence type="predicted"/>
<evidence type="ECO:0000256" key="1">
    <source>
        <dbReference type="ARBA" id="ARBA00022737"/>
    </source>
</evidence>
<dbReference type="EMBL" id="BDGX01000021">
    <property type="protein sequence ID" value="GAV50372.1"/>
    <property type="molecule type" value="Genomic_DNA"/>
</dbReference>
<dbReference type="GO" id="GO:0005741">
    <property type="term" value="C:mitochondrial outer membrane"/>
    <property type="evidence" value="ECO:0007669"/>
    <property type="project" value="TreeGrafter"/>
</dbReference>
<dbReference type="GO" id="GO:0030943">
    <property type="term" value="F:mitochondrion targeting sequence binding"/>
    <property type="evidence" value="ECO:0007669"/>
    <property type="project" value="TreeGrafter"/>
</dbReference>
<protein>
    <recommendedName>
        <fullName evidence="6">Assembly chaperone of RPL4</fullName>
    </recommendedName>
</protein>
<dbReference type="GO" id="GO:0030150">
    <property type="term" value="P:protein import into mitochondrial matrix"/>
    <property type="evidence" value="ECO:0007669"/>
    <property type="project" value="TreeGrafter"/>
</dbReference>
<gene>
    <name evidence="4" type="ORF">ZYGR_0U02280</name>
</gene>
<reference evidence="4 5" key="1">
    <citation type="submission" date="2016-08" db="EMBL/GenBank/DDBJ databases">
        <title>Draft genome sequence of allopolyploid Zygosaccharomyces rouxii.</title>
        <authorList>
            <person name="Watanabe J."/>
            <person name="Uehara K."/>
            <person name="Mogi Y."/>
            <person name="Tsukioka Y."/>
        </authorList>
    </citation>
    <scope>NUCLEOTIDE SEQUENCE [LARGE SCALE GENOMIC DNA]</scope>
    <source>
        <strain evidence="4 5">NBRC 110957</strain>
    </source>
</reference>
<dbReference type="eggNOG" id="ENOG502QSAH">
    <property type="taxonomic scope" value="Eukaryota"/>
</dbReference>
<dbReference type="InterPro" id="IPR011990">
    <property type="entry name" value="TPR-like_helical_dom_sf"/>
</dbReference>
<keyword evidence="2" id="KW-0802">TPR repeat</keyword>
<comment type="caution">
    <text evidence="4">The sequence shown here is derived from an EMBL/GenBank/DDBJ whole genome shotgun (WGS) entry which is preliminary data.</text>
</comment>
<dbReference type="GO" id="GO:0045039">
    <property type="term" value="P:protein insertion into mitochondrial inner membrane"/>
    <property type="evidence" value="ECO:0007669"/>
    <property type="project" value="TreeGrafter"/>
</dbReference>
<evidence type="ECO:0008006" key="6">
    <source>
        <dbReference type="Google" id="ProtNLM"/>
    </source>
</evidence>
<dbReference type="CDD" id="cd24142">
    <property type="entry name" value="ACL4-like"/>
    <property type="match status" value="1"/>
</dbReference>
<evidence type="ECO:0000256" key="2">
    <source>
        <dbReference type="ARBA" id="ARBA00022803"/>
    </source>
</evidence>
<organism evidence="4 5">
    <name type="scientific">Zygosaccharomyces rouxii</name>
    <dbReference type="NCBI Taxonomy" id="4956"/>
    <lineage>
        <taxon>Eukaryota</taxon>
        <taxon>Fungi</taxon>
        <taxon>Dikarya</taxon>
        <taxon>Ascomycota</taxon>
        <taxon>Saccharomycotina</taxon>
        <taxon>Saccharomycetes</taxon>
        <taxon>Saccharomycetales</taxon>
        <taxon>Saccharomycetaceae</taxon>
        <taxon>Zygosaccharomyces</taxon>
    </lineage>
</organism>
<dbReference type="AlphaFoldDB" id="A0A1Q3A3U7"/>
<dbReference type="PANTHER" id="PTHR46208:SF2">
    <property type="entry name" value="ASSEMBLY CHAPERONE OF RPL4"/>
    <property type="match status" value="1"/>
</dbReference>
<dbReference type="OrthoDB" id="1914839at2759"/>
<evidence type="ECO:0000313" key="4">
    <source>
        <dbReference type="EMBL" id="GAV50372.1"/>
    </source>
</evidence>
<dbReference type="PANTHER" id="PTHR46208">
    <property type="entry name" value="MITOCHONDRIAL IMPORT RECEPTOR SUBUNIT TOM70"/>
    <property type="match status" value="1"/>
</dbReference>
<dbReference type="Proteomes" id="UP000187013">
    <property type="component" value="Unassembled WGS sequence"/>
</dbReference>
<dbReference type="SUPFAM" id="SSF48452">
    <property type="entry name" value="TPR-like"/>
    <property type="match status" value="1"/>
</dbReference>
<evidence type="ECO:0000256" key="3">
    <source>
        <dbReference type="SAM" id="MobiDB-lite"/>
    </source>
</evidence>
<sequence length="380" mass="42704">MSDLNSAIEQARRSLEIHDSKAALKILKPFKKSLKNENASNVILYQLFADAYLENGQLDKAYPLLYHACEIDLNGEQGGSEKFFMLGQATGGEDGIKLIFQGLENISKKAGDNITQEQVDKIVDGLLTTIEIWMTDLCMEPNAETECEELIGRAMEISEGKSPEVWATLGSIRISQQRYSEACEAFVNSWKFFEIKKQDIEAAIRNNENSSHEQYAQLVQPLLSLAKMCVEMGLYEISLQILGAVKDVDEDNLESYYLEGFTFYLMGKLELFKQTHPDANVNADNIYEFNEHFQELPLDLNNESISEIMQDAKLSLSFASKLAQNAEPDDELAQELYAGSIQVLSEIGGPLDDSELIKIKKGEDDDGNEEEQDIEFEDGE</sequence>
<accession>A0A1Q3A3U7</accession>
<keyword evidence="1" id="KW-0677">Repeat</keyword>
<feature type="region of interest" description="Disordered" evidence="3">
    <location>
        <begin position="361"/>
        <end position="380"/>
    </location>
</feature>
<dbReference type="GO" id="GO:0008320">
    <property type="term" value="F:protein transmembrane transporter activity"/>
    <property type="evidence" value="ECO:0007669"/>
    <property type="project" value="TreeGrafter"/>
</dbReference>
<name>A0A1Q3A3U7_ZYGRO</name>